<dbReference type="Gene3D" id="3.30.420.250">
    <property type="match status" value="1"/>
</dbReference>
<protein>
    <recommendedName>
        <fullName evidence="5">DUF3822 domain-containing protein</fullName>
    </recommendedName>
</protein>
<dbReference type="EMBL" id="FNIW01000019">
    <property type="protein sequence ID" value="SDO42050.1"/>
    <property type="molecule type" value="Genomic_DNA"/>
</dbReference>
<evidence type="ECO:0000313" key="4">
    <source>
        <dbReference type="Proteomes" id="UP000199134"/>
    </source>
</evidence>
<dbReference type="AlphaFoldDB" id="A0A1H0JES9"/>
<evidence type="ECO:0000313" key="2">
    <source>
        <dbReference type="EMBL" id="SDO42050.1"/>
    </source>
</evidence>
<evidence type="ECO:0000313" key="1">
    <source>
        <dbReference type="EMBL" id="SDG67071.1"/>
    </source>
</evidence>
<gene>
    <name evidence="2" type="ORF">SAMN04487900_11944</name>
    <name evidence="1" type="ORF">SAMN04487901_10761</name>
</gene>
<dbReference type="Gene3D" id="3.30.420.260">
    <property type="match status" value="1"/>
</dbReference>
<organism evidence="2 4">
    <name type="scientific">Prevotella communis</name>
    <dbReference type="NCBI Taxonomy" id="2913614"/>
    <lineage>
        <taxon>Bacteria</taxon>
        <taxon>Pseudomonadati</taxon>
        <taxon>Bacteroidota</taxon>
        <taxon>Bacteroidia</taxon>
        <taxon>Bacteroidales</taxon>
        <taxon>Prevotellaceae</taxon>
        <taxon>Prevotella</taxon>
    </lineage>
</organism>
<dbReference type="InterPro" id="IPR024213">
    <property type="entry name" value="DUF3822"/>
</dbReference>
<reference evidence="1 4" key="2">
    <citation type="submission" date="2016-10" db="EMBL/GenBank/DDBJ databases">
        <authorList>
            <person name="de Groot N.N."/>
        </authorList>
    </citation>
    <scope>NUCLEOTIDE SEQUENCE [LARGE SCALE GENOMIC DNA]</scope>
    <source>
        <strain evidence="4">BP1-145</strain>
        <strain evidence="1">BP1-148</strain>
    </source>
</reference>
<dbReference type="OrthoDB" id="658622at2"/>
<dbReference type="Pfam" id="PF12864">
    <property type="entry name" value="DUF3822"/>
    <property type="match status" value="1"/>
</dbReference>
<dbReference type="RefSeq" id="WP_091817008.1">
    <property type="nucleotide sequence ID" value="NZ_CP091790.1"/>
</dbReference>
<accession>A0A1G7W5C3</accession>
<proteinExistence type="predicted"/>
<accession>A0A1H0JES9</accession>
<name>A0A1H0JES9_9BACT</name>
<keyword evidence="3" id="KW-1185">Reference proteome</keyword>
<evidence type="ECO:0008006" key="5">
    <source>
        <dbReference type="Google" id="ProtNLM"/>
    </source>
</evidence>
<evidence type="ECO:0000313" key="3">
    <source>
        <dbReference type="Proteomes" id="UP000198779"/>
    </source>
</evidence>
<dbReference type="Proteomes" id="UP000199134">
    <property type="component" value="Unassembled WGS sequence"/>
</dbReference>
<dbReference type="EMBL" id="FNCQ01000007">
    <property type="protein sequence ID" value="SDG67071.1"/>
    <property type="molecule type" value="Genomic_DNA"/>
</dbReference>
<dbReference type="Proteomes" id="UP000198779">
    <property type="component" value="Unassembled WGS sequence"/>
</dbReference>
<dbReference type="CDD" id="cd24013">
    <property type="entry name" value="ASKHA_ATPase_BT3980-like"/>
    <property type="match status" value="1"/>
</dbReference>
<reference evidence="2 3" key="1">
    <citation type="submission" date="2016-10" db="EMBL/GenBank/DDBJ databases">
        <authorList>
            <person name="Varghese N."/>
            <person name="Submissions S."/>
        </authorList>
    </citation>
    <scope>NUCLEOTIDE SEQUENCE</scope>
    <source>
        <strain evidence="2">BP1-145</strain>
        <strain evidence="3">BP1-148</strain>
    </source>
</reference>
<sequence length="267" mass="31166">MPEISNTKQRLTIRIGRGTLSFSQPTDDGTDVMFEPYVVKSGISMAANLREAFKTSELLMNPPKRVRVVLDADVLMVPVESFHEEQAETLYFHAFPSKEPLAVYYNVLPDLNSVAVYAMNKDLRLVIDDHFQDVNMIIALSTVWRHLHQRSFTGTRSKLYGYFHEKRLEIFSFQQNRFKFCNSFDASRAHDSLYFLLYVWKQLQLEPEHDELHIVGDIPEQEWLLKELKKFLQNAYVINPAADFNRHPVTTIKSMPYDLQTLFIKGR</sequence>
<dbReference type="STRING" id="645274.SAMN04487901_10761"/>